<organism evidence="10 11">
    <name type="scientific">Paucilactobacillus wasatchensis</name>
    <dbReference type="NCBI Taxonomy" id="1335616"/>
    <lineage>
        <taxon>Bacteria</taxon>
        <taxon>Bacillati</taxon>
        <taxon>Bacillota</taxon>
        <taxon>Bacilli</taxon>
        <taxon>Lactobacillales</taxon>
        <taxon>Lactobacillaceae</taxon>
        <taxon>Paucilactobacillus</taxon>
    </lineage>
</organism>
<dbReference type="InterPro" id="IPR003135">
    <property type="entry name" value="ATP-grasp_carboxylate-amine"/>
</dbReference>
<dbReference type="PANTHER" id="PTHR11609">
    <property type="entry name" value="PURINE BIOSYNTHESIS PROTEIN 6/7, PUR6/7"/>
    <property type="match status" value="1"/>
</dbReference>
<dbReference type="Gene3D" id="3.30.470.20">
    <property type="entry name" value="ATP-grasp fold, B domain"/>
    <property type="match status" value="1"/>
</dbReference>
<dbReference type="Pfam" id="PF02222">
    <property type="entry name" value="ATP-grasp"/>
    <property type="match status" value="1"/>
</dbReference>
<dbReference type="RefSeq" id="WP_044010549.1">
    <property type="nucleotide sequence ID" value="NZ_AWTT01000016.1"/>
</dbReference>
<keyword evidence="3 8" id="KW-0547">Nucleotide-binding</keyword>
<name>A0A0D1A6Q7_9LACO</name>
<dbReference type="EMBL" id="AWTT01000016">
    <property type="protein sequence ID" value="KIS03545.1"/>
    <property type="molecule type" value="Genomic_DNA"/>
</dbReference>
<evidence type="ECO:0000256" key="6">
    <source>
        <dbReference type="ARBA" id="ARBA00023211"/>
    </source>
</evidence>
<comment type="cofactor">
    <cofactor evidence="2">
        <name>Mg(2+)</name>
        <dbReference type="ChEBI" id="CHEBI:18420"/>
    </cofactor>
</comment>
<dbReference type="Gene3D" id="3.30.1490.20">
    <property type="entry name" value="ATP-grasp fold, A domain"/>
    <property type="match status" value="1"/>
</dbReference>
<dbReference type="Proteomes" id="UP000032279">
    <property type="component" value="Unassembled WGS sequence"/>
</dbReference>
<keyword evidence="10" id="KW-0456">Lyase</keyword>
<dbReference type="OrthoDB" id="9804625at2"/>
<gene>
    <name evidence="10" type="ORF">WDC_0847</name>
</gene>
<dbReference type="PATRIC" id="fig|1335616.4.peg.847"/>
<accession>A0A0D1A6Q7</accession>
<dbReference type="SUPFAM" id="SSF56059">
    <property type="entry name" value="Glutathione synthetase ATP-binding domain-like"/>
    <property type="match status" value="1"/>
</dbReference>
<dbReference type="InterPro" id="IPR011761">
    <property type="entry name" value="ATP-grasp"/>
</dbReference>
<sequence length="383" mass="42525">MSTENKHVLYPGKTLGIIGNGYNSARLIQTAQRAGFRAGAYGQQATDAAMKQADFKVAGALTDRNKLKEFAQECDAITYMDANVDAAVVEYISQYAWVPQGKETLEIIQDRLLERAFFDQINVNIAPYVTVIGLDDLYQSIDSIGYPAVLKPIQRGLGERSMLINKQSDIAKAADFLETGTYVLESYIPHAHEFSLVMVKGQQDTQAFPLIEMKLVAQKLVEAAAPVQLAEDVLTEIMRIGTSVAQALQYVGIFELGFYLTDTGTLYVKGITPALTTQANVFDQASNVDQYEQHLRAIIGVPLQPIKALQPAIMMKIQPNQMDDIRTQWLLKDNWQFTFYQAALGAHDTAVGHVLVTGNELDKLQLQIDNTEVWDSDTLPEQK</sequence>
<evidence type="ECO:0000313" key="11">
    <source>
        <dbReference type="Proteomes" id="UP000032279"/>
    </source>
</evidence>
<keyword evidence="11" id="KW-1185">Reference proteome</keyword>
<dbReference type="GO" id="GO:0005524">
    <property type="term" value="F:ATP binding"/>
    <property type="evidence" value="ECO:0007669"/>
    <property type="project" value="UniProtKB-UniRule"/>
</dbReference>
<dbReference type="GO" id="GO:0006164">
    <property type="term" value="P:purine nucleotide biosynthetic process"/>
    <property type="evidence" value="ECO:0007669"/>
    <property type="project" value="UniProtKB-KW"/>
</dbReference>
<feature type="domain" description="ATP-grasp" evidence="9">
    <location>
        <begin position="115"/>
        <end position="299"/>
    </location>
</feature>
<evidence type="ECO:0000256" key="7">
    <source>
        <dbReference type="ARBA" id="ARBA00025704"/>
    </source>
</evidence>
<evidence type="ECO:0000256" key="8">
    <source>
        <dbReference type="PROSITE-ProRule" id="PRU00409"/>
    </source>
</evidence>
<reference evidence="10 11" key="1">
    <citation type="submission" date="2013-08" db="EMBL/GenBank/DDBJ databases">
        <title>Lactobacillus wasatchii sp. WDC04, a late gas producing bacteria isolated from aged chedder cheese.</title>
        <authorList>
            <person name="Oberg C.J."/>
            <person name="Culumber M."/>
            <person name="McMahon D.J."/>
            <person name="Broadbent J.R."/>
            <person name="Oberg T.S."/>
            <person name="Ortaki F."/>
        </authorList>
    </citation>
    <scope>NUCLEOTIDE SEQUENCE [LARGE SCALE GENOMIC DNA]</scope>
    <source>
        <strain evidence="10 11">WDC04</strain>
    </source>
</reference>
<proteinExistence type="predicted"/>
<evidence type="ECO:0000256" key="4">
    <source>
        <dbReference type="ARBA" id="ARBA00022755"/>
    </source>
</evidence>
<evidence type="ECO:0000313" key="10">
    <source>
        <dbReference type="EMBL" id="KIS03545.1"/>
    </source>
</evidence>
<evidence type="ECO:0000259" key="9">
    <source>
        <dbReference type="PROSITE" id="PS50975"/>
    </source>
</evidence>
<evidence type="ECO:0000256" key="1">
    <source>
        <dbReference type="ARBA" id="ARBA00001936"/>
    </source>
</evidence>
<evidence type="ECO:0000256" key="2">
    <source>
        <dbReference type="ARBA" id="ARBA00001946"/>
    </source>
</evidence>
<comment type="cofactor">
    <cofactor evidence="1">
        <name>Mn(2+)</name>
        <dbReference type="ChEBI" id="CHEBI:29035"/>
    </cofactor>
</comment>
<keyword evidence="6" id="KW-0464">Manganese</keyword>
<evidence type="ECO:0000256" key="3">
    <source>
        <dbReference type="ARBA" id="ARBA00022741"/>
    </source>
</evidence>
<dbReference type="PROSITE" id="PS50975">
    <property type="entry name" value="ATP_GRASP"/>
    <property type="match status" value="1"/>
</dbReference>
<evidence type="ECO:0000256" key="5">
    <source>
        <dbReference type="ARBA" id="ARBA00022840"/>
    </source>
</evidence>
<dbReference type="InterPro" id="IPR016185">
    <property type="entry name" value="PreATP-grasp_dom_sf"/>
</dbReference>
<dbReference type="GO" id="GO:0005829">
    <property type="term" value="C:cytosol"/>
    <property type="evidence" value="ECO:0007669"/>
    <property type="project" value="TreeGrafter"/>
</dbReference>
<dbReference type="Pfam" id="PF22660">
    <property type="entry name" value="RS_preATP-grasp-like"/>
    <property type="match status" value="1"/>
</dbReference>
<dbReference type="Gene3D" id="3.40.50.20">
    <property type="match status" value="1"/>
</dbReference>
<dbReference type="STRING" id="1335616.WDC_0847"/>
<protein>
    <submittedName>
        <fullName evidence="10">Phosphoribosylaminoimidazole carboxylase ATPase subunit</fullName>
        <ecNumber evidence="10">4.1.1.21</ecNumber>
    </submittedName>
</protein>
<dbReference type="AlphaFoldDB" id="A0A0D1A6Q7"/>
<dbReference type="GO" id="GO:0046872">
    <property type="term" value="F:metal ion binding"/>
    <property type="evidence" value="ECO:0007669"/>
    <property type="project" value="InterPro"/>
</dbReference>
<dbReference type="InterPro" id="IPR013815">
    <property type="entry name" value="ATP_grasp_subdomain_1"/>
</dbReference>
<dbReference type="InterPro" id="IPR054350">
    <property type="entry name" value="PurT/PurK_preATP-grasp"/>
</dbReference>
<comment type="caution">
    <text evidence="10">The sequence shown here is derived from an EMBL/GenBank/DDBJ whole genome shotgun (WGS) entry which is preliminary data.</text>
</comment>
<comment type="pathway">
    <text evidence="7">Purine metabolism.</text>
</comment>
<dbReference type="SUPFAM" id="SSF52440">
    <property type="entry name" value="PreATP-grasp domain"/>
    <property type="match status" value="1"/>
</dbReference>
<dbReference type="GO" id="GO:0004638">
    <property type="term" value="F:phosphoribosylaminoimidazole carboxylase activity"/>
    <property type="evidence" value="ECO:0007669"/>
    <property type="project" value="UniProtKB-EC"/>
</dbReference>
<keyword evidence="5 8" id="KW-0067">ATP-binding</keyword>
<dbReference type="PANTHER" id="PTHR11609:SF5">
    <property type="entry name" value="PHOSPHORIBOSYLAMINOIMIDAZOLE CARBOXYLASE"/>
    <property type="match status" value="1"/>
</dbReference>
<dbReference type="EC" id="4.1.1.21" evidence="10"/>
<keyword evidence="4" id="KW-0658">Purine biosynthesis</keyword>